<dbReference type="Proteomes" id="UP000254597">
    <property type="component" value="Unassembled WGS sequence"/>
</dbReference>
<organism evidence="1 2">
    <name type="scientific">Salmonella enterica</name>
    <name type="common">Salmonella choleraesuis</name>
    <dbReference type="NCBI Taxonomy" id="28901"/>
    <lineage>
        <taxon>Bacteria</taxon>
        <taxon>Pseudomonadati</taxon>
        <taxon>Pseudomonadota</taxon>
        <taxon>Gammaproteobacteria</taxon>
        <taxon>Enterobacterales</taxon>
        <taxon>Enterobacteriaceae</taxon>
        <taxon>Salmonella</taxon>
    </lineage>
</organism>
<reference evidence="1 2" key="1">
    <citation type="submission" date="2018-06" db="EMBL/GenBank/DDBJ databases">
        <authorList>
            <consortium name="Pathogen Informatics"/>
            <person name="Doyle S."/>
        </authorList>
    </citation>
    <scope>NUCLEOTIDE SEQUENCE [LARGE SCALE GENOMIC DNA]</scope>
    <source>
        <strain evidence="1 2">NCTC10252</strain>
    </source>
</reference>
<accession>A0A379QEL7</accession>
<dbReference type="AlphaFoldDB" id="A0A379QEL7"/>
<dbReference type="EMBL" id="UGWP01000002">
    <property type="protein sequence ID" value="SUF54892.1"/>
    <property type="molecule type" value="Genomic_DNA"/>
</dbReference>
<name>A0A379QEL7_SALER</name>
<proteinExistence type="predicted"/>
<sequence>MNINVSLYQPKRYTRWECHLDKEVHQLIGDCLYFTGWTKEEAIKSAVTYLESKGIVVNNVEIVSEKALLLSSQEQALKSYREKGGDMPTDTYLWG</sequence>
<evidence type="ECO:0000313" key="2">
    <source>
        <dbReference type="Proteomes" id="UP000254597"/>
    </source>
</evidence>
<gene>
    <name evidence="1" type="ORF">NCTC10252_00058</name>
</gene>
<evidence type="ECO:0000313" key="1">
    <source>
        <dbReference type="EMBL" id="SUF54892.1"/>
    </source>
</evidence>
<protein>
    <submittedName>
        <fullName evidence="1">Uncharacterized protein</fullName>
    </submittedName>
</protein>